<evidence type="ECO:0000313" key="2">
    <source>
        <dbReference type="Proteomes" id="UP001165064"/>
    </source>
</evidence>
<reference evidence="1" key="1">
    <citation type="submission" date="2023-04" db="EMBL/GenBank/DDBJ databases">
        <title>Ambrosiozyma monospora NBRC 10751.</title>
        <authorList>
            <person name="Ichikawa N."/>
            <person name="Sato H."/>
            <person name="Tonouchi N."/>
        </authorList>
    </citation>
    <scope>NUCLEOTIDE SEQUENCE</scope>
    <source>
        <strain evidence="1">NBRC 10751</strain>
    </source>
</reference>
<comment type="caution">
    <text evidence="1">The sequence shown here is derived from an EMBL/GenBank/DDBJ whole genome shotgun (WGS) entry which is preliminary data.</text>
</comment>
<organism evidence="1 2">
    <name type="scientific">Ambrosiozyma monospora</name>
    <name type="common">Yeast</name>
    <name type="synonym">Endomycopsis monosporus</name>
    <dbReference type="NCBI Taxonomy" id="43982"/>
    <lineage>
        <taxon>Eukaryota</taxon>
        <taxon>Fungi</taxon>
        <taxon>Dikarya</taxon>
        <taxon>Ascomycota</taxon>
        <taxon>Saccharomycotina</taxon>
        <taxon>Pichiomycetes</taxon>
        <taxon>Pichiales</taxon>
        <taxon>Pichiaceae</taxon>
        <taxon>Ambrosiozyma</taxon>
    </lineage>
</organism>
<sequence length="208" mass="23203">MKLLGGGGFAQMMQQMQSQMPPGSGNDIPGSGGAFGESKSPEELQYDQELAAYNTQQRKKFRLAFIVVRFVFVAVLFFLFVYGNINNYASFTPLRPRLAGVKRSFISRFKVWDNGDVILRESGSMFWNWFALFEIVCAGLYLFLSTKFDILGGNGGSFLGFITGFLPGAIKFWVDLVMKYNDLYALFFNDLALVLVLLLVTGTVDAVV</sequence>
<evidence type="ECO:0000313" key="1">
    <source>
        <dbReference type="EMBL" id="GME71847.1"/>
    </source>
</evidence>
<dbReference type="Proteomes" id="UP001165064">
    <property type="component" value="Unassembled WGS sequence"/>
</dbReference>
<name>A0ACB5SSQ1_AMBMO</name>
<accession>A0ACB5SSQ1</accession>
<protein>
    <submittedName>
        <fullName evidence="1">Unnamed protein product</fullName>
    </submittedName>
</protein>
<gene>
    <name evidence="1" type="ORF">Amon02_000073600</name>
</gene>
<keyword evidence="2" id="KW-1185">Reference proteome</keyword>
<proteinExistence type="predicted"/>
<dbReference type="EMBL" id="BSXS01000294">
    <property type="protein sequence ID" value="GME71847.1"/>
    <property type="molecule type" value="Genomic_DNA"/>
</dbReference>